<sequence>MSTSNPLNADGGGPSTGAAPWQRASENATAFTQAYKSKSPATTDHLTEWWTQKSNNELADVLPKAVEYGSTDLKVIGFALRQAIGKTNEEVTDEELGIAFYMLGKSARLIGAYSDGRKPSDDTWDDISIYAKMAQFARAHGFWGGFK</sequence>
<reference evidence="2" key="1">
    <citation type="submission" date="2020-05" db="EMBL/GenBank/DDBJ databases">
        <authorList>
            <person name="Chiriac C."/>
            <person name="Salcher M."/>
            <person name="Ghai R."/>
            <person name="Kavagutti S V."/>
        </authorList>
    </citation>
    <scope>NUCLEOTIDE SEQUENCE</scope>
</reference>
<dbReference type="EMBL" id="LR797420">
    <property type="protein sequence ID" value="CAB4215020.1"/>
    <property type="molecule type" value="Genomic_DNA"/>
</dbReference>
<gene>
    <name evidence="2" type="ORF">UFOVP1467_49</name>
    <name evidence="3" type="ORF">UFOVP1616_33</name>
</gene>
<organism evidence="2">
    <name type="scientific">uncultured Caudovirales phage</name>
    <dbReference type="NCBI Taxonomy" id="2100421"/>
    <lineage>
        <taxon>Viruses</taxon>
        <taxon>Duplodnaviria</taxon>
        <taxon>Heunggongvirae</taxon>
        <taxon>Uroviricota</taxon>
        <taxon>Caudoviricetes</taxon>
        <taxon>Peduoviridae</taxon>
        <taxon>Maltschvirus</taxon>
        <taxon>Maltschvirus maltsch</taxon>
    </lineage>
</organism>
<protein>
    <submittedName>
        <fullName evidence="2">Uncharacterized protein</fullName>
    </submittedName>
</protein>
<dbReference type="EMBL" id="LR797480">
    <property type="protein sequence ID" value="CAB4219652.1"/>
    <property type="molecule type" value="Genomic_DNA"/>
</dbReference>
<name>A0A6J5SM30_9CAUD</name>
<feature type="region of interest" description="Disordered" evidence="1">
    <location>
        <begin position="1"/>
        <end position="22"/>
    </location>
</feature>
<evidence type="ECO:0000256" key="1">
    <source>
        <dbReference type="SAM" id="MobiDB-lite"/>
    </source>
</evidence>
<accession>A0A6J5SM30</accession>
<evidence type="ECO:0000313" key="3">
    <source>
        <dbReference type="EMBL" id="CAB4219652.1"/>
    </source>
</evidence>
<evidence type="ECO:0000313" key="2">
    <source>
        <dbReference type="EMBL" id="CAB4215020.1"/>
    </source>
</evidence>
<proteinExistence type="predicted"/>